<evidence type="ECO:0000256" key="1">
    <source>
        <dbReference type="ARBA" id="ARBA00022741"/>
    </source>
</evidence>
<dbReference type="InterPro" id="IPR032524">
    <property type="entry name" value="ABC_tran_C"/>
</dbReference>
<proteinExistence type="predicted"/>
<keyword evidence="2 5" id="KW-0067">ATP-binding</keyword>
<dbReference type="GO" id="GO:0016887">
    <property type="term" value="F:ATP hydrolysis activity"/>
    <property type="evidence" value="ECO:0007669"/>
    <property type="project" value="InterPro"/>
</dbReference>
<dbReference type="InterPro" id="IPR032781">
    <property type="entry name" value="ABC_tran_Xtn"/>
</dbReference>
<evidence type="ECO:0000313" key="5">
    <source>
        <dbReference type="EMBL" id="TDL98961.1"/>
    </source>
</evidence>
<dbReference type="GO" id="GO:0005524">
    <property type="term" value="F:ATP binding"/>
    <property type="evidence" value="ECO:0007669"/>
    <property type="project" value="UniProtKB-KW"/>
</dbReference>
<dbReference type="FunFam" id="3.40.50.300:FF:000011">
    <property type="entry name" value="Putative ABC transporter ATP-binding component"/>
    <property type="match status" value="1"/>
</dbReference>
<dbReference type="Pfam" id="PF12848">
    <property type="entry name" value="ABC_tran_Xtn"/>
    <property type="match status" value="1"/>
</dbReference>
<name>A0A4R6BGC6_9STAP</name>
<feature type="coiled-coil region" evidence="3">
    <location>
        <begin position="558"/>
        <end position="609"/>
    </location>
</feature>
<dbReference type="InterPro" id="IPR003439">
    <property type="entry name" value="ABC_transporter-like_ATP-bd"/>
</dbReference>
<reference evidence="5 6" key="1">
    <citation type="submission" date="2019-01" db="EMBL/GenBank/DDBJ databases">
        <title>Draft genome sequences of the type strains of six Macrococcus species.</title>
        <authorList>
            <person name="Mazhar S."/>
            <person name="Altermann E."/>
            <person name="Hill C."/>
            <person name="Mcauliffe O."/>
        </authorList>
    </citation>
    <scope>NUCLEOTIDE SEQUENCE [LARGE SCALE GENOMIC DNA]</scope>
    <source>
        <strain evidence="5 6">CCM4811</strain>
    </source>
</reference>
<dbReference type="PROSITE" id="PS00211">
    <property type="entry name" value="ABC_TRANSPORTER_1"/>
    <property type="match status" value="1"/>
</dbReference>
<keyword evidence="6" id="KW-1185">Reference proteome</keyword>
<dbReference type="InterPro" id="IPR051309">
    <property type="entry name" value="ABCF_ATPase"/>
</dbReference>
<dbReference type="Gene3D" id="1.10.287.380">
    <property type="entry name" value="Valyl-tRNA synthetase, C-terminal domain"/>
    <property type="match status" value="1"/>
</dbReference>
<feature type="domain" description="ABC transporter" evidence="4">
    <location>
        <begin position="4"/>
        <end position="253"/>
    </location>
</feature>
<dbReference type="SUPFAM" id="SSF52540">
    <property type="entry name" value="P-loop containing nucleoside triphosphate hydrolases"/>
    <property type="match status" value="2"/>
</dbReference>
<evidence type="ECO:0000259" key="4">
    <source>
        <dbReference type="PROSITE" id="PS50893"/>
    </source>
</evidence>
<evidence type="ECO:0000256" key="3">
    <source>
        <dbReference type="SAM" id="Coils"/>
    </source>
</evidence>
<dbReference type="AlphaFoldDB" id="A0A4R6BGC6"/>
<dbReference type="CDD" id="cd03221">
    <property type="entry name" value="ABCF_EF-3"/>
    <property type="match status" value="2"/>
</dbReference>
<dbReference type="GO" id="GO:0003677">
    <property type="term" value="F:DNA binding"/>
    <property type="evidence" value="ECO:0007669"/>
    <property type="project" value="InterPro"/>
</dbReference>
<dbReference type="InterPro" id="IPR017871">
    <property type="entry name" value="ABC_transporter-like_CS"/>
</dbReference>
<dbReference type="OrthoDB" id="9760950at2"/>
<dbReference type="InterPro" id="IPR003593">
    <property type="entry name" value="AAA+_ATPase"/>
</dbReference>
<dbReference type="PANTHER" id="PTHR42855">
    <property type="entry name" value="ABC TRANSPORTER ATP-BINDING SUBUNIT"/>
    <property type="match status" value="1"/>
</dbReference>
<keyword evidence="3" id="KW-0175">Coiled coil</keyword>
<dbReference type="Pfam" id="PF16326">
    <property type="entry name" value="ABC_tran_CTD"/>
    <property type="match status" value="1"/>
</dbReference>
<keyword evidence="1" id="KW-0547">Nucleotide-binding</keyword>
<dbReference type="InterPro" id="IPR027417">
    <property type="entry name" value="P-loop_NTPase"/>
</dbReference>
<dbReference type="Proteomes" id="UP000295310">
    <property type="component" value="Unassembled WGS sequence"/>
</dbReference>
<organism evidence="5 6">
    <name type="scientific">Macrococcus brunensis</name>
    <dbReference type="NCBI Taxonomy" id="198483"/>
    <lineage>
        <taxon>Bacteria</taxon>
        <taxon>Bacillati</taxon>
        <taxon>Bacillota</taxon>
        <taxon>Bacilli</taxon>
        <taxon>Bacillales</taxon>
        <taxon>Staphylococcaceae</taxon>
        <taxon>Macrococcus</taxon>
    </lineage>
</organism>
<dbReference type="SMART" id="SM00382">
    <property type="entry name" value="AAA"/>
    <property type="match status" value="2"/>
</dbReference>
<accession>A0A4R6BGC6</accession>
<gene>
    <name evidence="5" type="ORF">ERX27_00535</name>
</gene>
<evidence type="ECO:0000313" key="6">
    <source>
        <dbReference type="Proteomes" id="UP000295310"/>
    </source>
</evidence>
<comment type="caution">
    <text evidence="5">The sequence shown here is derived from an EMBL/GenBank/DDBJ whole genome shotgun (WGS) entry which is preliminary data.</text>
</comment>
<sequence length="618" mass="70836">MEAYKIENLAKQYGDKTIFDQVNLSIAEGEKIALVGINGTGKSALLKAIAEIEPHNGIVTHSNGFKISYAAQDPVLSLKENAVQNVMDPENPVVRLLNDYNEVLIQMTTNMCDPVMQSFNQLQEQIEAVDGFSYQAEAKTILTKLGIMDHDKLLSEMSGGQQKRVALAKTLLSRPDLLLLDEPTNHLDFESIAWLIQYIKTYPKAVLFVTHDRFFLNEVTDRIIELRNGHLHPYVGNYDAYIAQKAEEELTAERIQHKEKQLYKQELAWMRKGAKARTTKQQARIDRFKSIEEKVSEHQTKDQMSIDLNHQRLGKQVFELDDIGITIGNKELFNGLTTIVQTTDRIGIVGENGSGKSTLLNILSERLTNYTGTLKTGQTVKIGYYQQSYAKMNEEMRIIDFLREKAEEATQKDGTKISVTQLLERFLFPSSMHGTLIHRLSGGEKKRLYLLSILIEGPNVLLLDEPTNDLDTETLTILEAYLAEFNGAVITVSHDRYFLDKVVTKYWYISNQKVNIILGEFDDYLAYKKSVVTTPVKEVVVKEKRTQTRVSYKDKRRFEELGEEIESLEKQLEETDEQIAQETTNYERLNELTATREDLNTRYEESFLEWSELAERME</sequence>
<evidence type="ECO:0000256" key="2">
    <source>
        <dbReference type="ARBA" id="ARBA00022840"/>
    </source>
</evidence>
<dbReference type="PROSITE" id="PS50893">
    <property type="entry name" value="ABC_TRANSPORTER_2"/>
    <property type="match status" value="2"/>
</dbReference>
<dbReference type="PANTHER" id="PTHR42855:SF1">
    <property type="entry name" value="ABC TRANSPORTER DOMAIN-CONTAINING PROTEIN"/>
    <property type="match status" value="1"/>
</dbReference>
<feature type="domain" description="ABC transporter" evidence="4">
    <location>
        <begin position="318"/>
        <end position="536"/>
    </location>
</feature>
<dbReference type="InterPro" id="IPR037118">
    <property type="entry name" value="Val-tRNA_synth_C_sf"/>
</dbReference>
<protein>
    <submittedName>
        <fullName evidence="5">ABC transporter ATP-binding protein</fullName>
    </submittedName>
</protein>
<dbReference type="Pfam" id="PF00005">
    <property type="entry name" value="ABC_tran"/>
    <property type="match status" value="2"/>
</dbReference>
<dbReference type="EMBL" id="SCWA01000001">
    <property type="protein sequence ID" value="TDL98961.1"/>
    <property type="molecule type" value="Genomic_DNA"/>
</dbReference>
<dbReference type="RefSeq" id="WP_133430855.1">
    <property type="nucleotide sequence ID" value="NZ_SCWA01000001.1"/>
</dbReference>
<dbReference type="Gene3D" id="3.40.50.300">
    <property type="entry name" value="P-loop containing nucleotide triphosphate hydrolases"/>
    <property type="match status" value="2"/>
</dbReference>